<sequence>MDGLNKEEKAVLTEIMSIKEVGVKIGRKDKECVVKWLNANNVTIHRMPKLIFVYKIDFECAMILPQVKDFKRTFPTQWERYYQKTIKNEALFSLIMLKLEVETAFQPTTKVKRSKKDEELYQKLMS</sequence>
<reference evidence="1 2" key="1">
    <citation type="submission" date="2020-08" db="EMBL/GenBank/DDBJ databases">
        <title>Functional genomics of gut bacteria from endangered species of beetles.</title>
        <authorList>
            <person name="Carlos-Shanley C."/>
        </authorList>
    </citation>
    <scope>NUCLEOTIDE SEQUENCE [LARGE SCALE GENOMIC DNA]</scope>
    <source>
        <strain evidence="1 2">S00142</strain>
    </source>
</reference>
<comment type="caution">
    <text evidence="1">The sequence shown here is derived from an EMBL/GenBank/DDBJ whole genome shotgun (WGS) entry which is preliminary data.</text>
</comment>
<keyword evidence="2" id="KW-1185">Reference proteome</keyword>
<evidence type="ECO:0000313" key="2">
    <source>
        <dbReference type="Proteomes" id="UP000561681"/>
    </source>
</evidence>
<gene>
    <name evidence="1" type="ORF">HNP37_004459</name>
</gene>
<dbReference type="EMBL" id="JACHLD010000009">
    <property type="protein sequence ID" value="MBB4804372.1"/>
    <property type="molecule type" value="Genomic_DNA"/>
</dbReference>
<accession>A0A7W7J242</accession>
<evidence type="ECO:0000313" key="1">
    <source>
        <dbReference type="EMBL" id="MBB4804372.1"/>
    </source>
</evidence>
<organism evidence="1 2">
    <name type="scientific">Flavobacterium nitrogenifigens</name>
    <dbReference type="NCBI Taxonomy" id="1617283"/>
    <lineage>
        <taxon>Bacteria</taxon>
        <taxon>Pseudomonadati</taxon>
        <taxon>Bacteroidota</taxon>
        <taxon>Flavobacteriia</taxon>
        <taxon>Flavobacteriales</taxon>
        <taxon>Flavobacteriaceae</taxon>
        <taxon>Flavobacterium</taxon>
    </lineage>
</organism>
<name>A0A7W7J242_9FLAO</name>
<dbReference type="AlphaFoldDB" id="A0A7W7J242"/>
<proteinExistence type="predicted"/>
<protein>
    <submittedName>
        <fullName evidence="1">Uncharacterized protein</fullName>
    </submittedName>
</protein>
<dbReference type="RefSeq" id="WP_184167434.1">
    <property type="nucleotide sequence ID" value="NZ_JACHLD010000009.1"/>
</dbReference>
<dbReference type="Proteomes" id="UP000561681">
    <property type="component" value="Unassembled WGS sequence"/>
</dbReference>